<protein>
    <submittedName>
        <fullName evidence="3">Uncharacterized protein</fullName>
    </submittedName>
</protein>
<keyword evidence="2" id="KW-1133">Transmembrane helix</keyword>
<name>A0A2M8LQQ6_9ACTN</name>
<dbReference type="AlphaFoldDB" id="A0A2M8LQQ6"/>
<reference evidence="3 4" key="1">
    <citation type="submission" date="2017-11" db="EMBL/GenBank/DDBJ databases">
        <title>Streptomyces carmine sp. nov., a novel actinomycete isolated from Sophora alopecuroides in Xinjiang, China.</title>
        <authorList>
            <person name="Wang Y."/>
            <person name="Luo X."/>
            <person name="Wan C."/>
            <person name="Zhang L."/>
        </authorList>
    </citation>
    <scope>NUCLEOTIDE SEQUENCE [LARGE SCALE GENOMIC DNA]</scope>
    <source>
        <strain evidence="3 4">TRM SA0054</strain>
    </source>
</reference>
<gene>
    <name evidence="3" type="ORF">CUT44_28900</name>
</gene>
<feature type="region of interest" description="Disordered" evidence="1">
    <location>
        <begin position="250"/>
        <end position="273"/>
    </location>
</feature>
<keyword evidence="4" id="KW-1185">Reference proteome</keyword>
<accession>A0A2M8LQQ6</accession>
<sequence>MHGADPEPPEGAERELRLLLERGVPQPAAPAERMGRVRRRVALRRRRRVAVLTAAASAAAAVVLAVSLRPVVTDGVPDDRVAPAASSSAGAGEAALRLSGTFELRLRLPGGWHAGTVPGTRAALGFAADRPLSGGGPCPAARAYVLDCAPVPALAPNGALIAFQQMTAPPGGEDVAPKGTFTAGEPRPPEKDCRVLGGDRELTAWAEVLTGADEPALFQARVCLGGASDRTLAEVRKILATATFHGVPAPVPPEGGATFPNAPTIAPPGVENS</sequence>
<feature type="transmembrane region" description="Helical" evidence="2">
    <location>
        <begin position="49"/>
        <end position="68"/>
    </location>
</feature>
<organism evidence="3 4">
    <name type="scientific">Streptomyces carminius</name>
    <dbReference type="NCBI Taxonomy" id="2665496"/>
    <lineage>
        <taxon>Bacteria</taxon>
        <taxon>Bacillati</taxon>
        <taxon>Actinomycetota</taxon>
        <taxon>Actinomycetes</taxon>
        <taxon>Kitasatosporales</taxon>
        <taxon>Streptomycetaceae</taxon>
        <taxon>Streptomyces</taxon>
    </lineage>
</organism>
<evidence type="ECO:0000313" key="4">
    <source>
        <dbReference type="Proteomes" id="UP000230407"/>
    </source>
</evidence>
<keyword evidence="2" id="KW-0472">Membrane</keyword>
<proteinExistence type="predicted"/>
<comment type="caution">
    <text evidence="3">The sequence shown here is derived from an EMBL/GenBank/DDBJ whole genome shotgun (WGS) entry which is preliminary data.</text>
</comment>
<keyword evidence="2" id="KW-0812">Transmembrane</keyword>
<dbReference type="Proteomes" id="UP000230407">
    <property type="component" value="Unassembled WGS sequence"/>
</dbReference>
<evidence type="ECO:0000256" key="2">
    <source>
        <dbReference type="SAM" id="Phobius"/>
    </source>
</evidence>
<dbReference type="EMBL" id="PGGW01000069">
    <property type="protein sequence ID" value="PJE94288.1"/>
    <property type="molecule type" value="Genomic_DNA"/>
</dbReference>
<evidence type="ECO:0000313" key="3">
    <source>
        <dbReference type="EMBL" id="PJE94288.1"/>
    </source>
</evidence>
<evidence type="ECO:0000256" key="1">
    <source>
        <dbReference type="SAM" id="MobiDB-lite"/>
    </source>
</evidence>